<dbReference type="AlphaFoldDB" id="A0A8J2KST4"/>
<dbReference type="PROSITE" id="PS00086">
    <property type="entry name" value="CYTOCHROME_P450"/>
    <property type="match status" value="1"/>
</dbReference>
<dbReference type="GO" id="GO:0016712">
    <property type="term" value="F:oxidoreductase activity, acting on paired donors, with incorporation or reduction of molecular oxygen, reduced flavin or flavoprotein as one donor, and incorporation of one atom of oxygen"/>
    <property type="evidence" value="ECO:0007669"/>
    <property type="project" value="TreeGrafter"/>
</dbReference>
<name>A0A8J2KST4_9HEXA</name>
<keyword evidence="4" id="KW-0560">Oxidoreductase</keyword>
<evidence type="ECO:0008006" key="7">
    <source>
        <dbReference type="Google" id="ProtNLM"/>
    </source>
</evidence>
<keyword evidence="4" id="KW-0503">Monooxygenase</keyword>
<comment type="similarity">
    <text evidence="1 4">Belongs to the cytochrome P450 family.</text>
</comment>
<dbReference type="InterPro" id="IPR001128">
    <property type="entry name" value="Cyt_P450"/>
</dbReference>
<sequence length="136" mass="15743">MLFMTKDLQIQEKLQEEVDRIIGPHRAPSREDRSSMPYLEAFTNEVHRKATLVPMTVYHRATRDTEFAGFRFKQGTVVMPNIYAAHHDKDFWGDPEVFRPERFLDPSGTKVLTKEALMPFSTGKRLCLGETLARDT</sequence>
<keyword evidence="3 4" id="KW-0408">Iron</keyword>
<dbReference type="Proteomes" id="UP000708208">
    <property type="component" value="Unassembled WGS sequence"/>
</dbReference>
<gene>
    <name evidence="5" type="ORF">AFUS01_LOCUS33348</name>
</gene>
<keyword evidence="4" id="KW-0349">Heme</keyword>
<feature type="non-terminal residue" evidence="5">
    <location>
        <position position="1"/>
    </location>
</feature>
<evidence type="ECO:0000256" key="2">
    <source>
        <dbReference type="ARBA" id="ARBA00022723"/>
    </source>
</evidence>
<evidence type="ECO:0000256" key="1">
    <source>
        <dbReference type="ARBA" id="ARBA00010617"/>
    </source>
</evidence>
<keyword evidence="6" id="KW-1185">Reference proteome</keyword>
<dbReference type="GO" id="GO:0006805">
    <property type="term" value="P:xenobiotic metabolic process"/>
    <property type="evidence" value="ECO:0007669"/>
    <property type="project" value="TreeGrafter"/>
</dbReference>
<dbReference type="GO" id="GO:0005737">
    <property type="term" value="C:cytoplasm"/>
    <property type="evidence" value="ECO:0007669"/>
    <property type="project" value="TreeGrafter"/>
</dbReference>
<dbReference type="PANTHER" id="PTHR24300:SF375">
    <property type="entry name" value="CYTOCHROME P450 FAMILY"/>
    <property type="match status" value="1"/>
</dbReference>
<dbReference type="GO" id="GO:0005506">
    <property type="term" value="F:iron ion binding"/>
    <property type="evidence" value="ECO:0007669"/>
    <property type="project" value="InterPro"/>
</dbReference>
<comment type="caution">
    <text evidence="5">The sequence shown here is derived from an EMBL/GenBank/DDBJ whole genome shotgun (WGS) entry which is preliminary data.</text>
</comment>
<dbReference type="OrthoDB" id="1103324at2759"/>
<reference evidence="5" key="1">
    <citation type="submission" date="2021-06" db="EMBL/GenBank/DDBJ databases">
        <authorList>
            <person name="Hodson N. C."/>
            <person name="Mongue J. A."/>
            <person name="Jaron S. K."/>
        </authorList>
    </citation>
    <scope>NUCLEOTIDE SEQUENCE</scope>
</reference>
<keyword evidence="2 4" id="KW-0479">Metal-binding</keyword>
<dbReference type="EMBL" id="CAJVCH010528419">
    <property type="protein sequence ID" value="CAG7823112.1"/>
    <property type="molecule type" value="Genomic_DNA"/>
</dbReference>
<protein>
    <recommendedName>
        <fullName evidence="7">Cytochrome P450</fullName>
    </recommendedName>
</protein>
<evidence type="ECO:0000256" key="3">
    <source>
        <dbReference type="ARBA" id="ARBA00023004"/>
    </source>
</evidence>
<dbReference type="InterPro" id="IPR050182">
    <property type="entry name" value="Cytochrome_P450_fam2"/>
</dbReference>
<evidence type="ECO:0000313" key="6">
    <source>
        <dbReference type="Proteomes" id="UP000708208"/>
    </source>
</evidence>
<dbReference type="PANTHER" id="PTHR24300">
    <property type="entry name" value="CYTOCHROME P450 508A4-RELATED"/>
    <property type="match status" value="1"/>
</dbReference>
<dbReference type="GO" id="GO:0020037">
    <property type="term" value="F:heme binding"/>
    <property type="evidence" value="ECO:0007669"/>
    <property type="project" value="InterPro"/>
</dbReference>
<evidence type="ECO:0000256" key="4">
    <source>
        <dbReference type="RuleBase" id="RU000461"/>
    </source>
</evidence>
<dbReference type="GO" id="GO:0006082">
    <property type="term" value="P:organic acid metabolic process"/>
    <property type="evidence" value="ECO:0007669"/>
    <property type="project" value="TreeGrafter"/>
</dbReference>
<organism evidence="5 6">
    <name type="scientific">Allacma fusca</name>
    <dbReference type="NCBI Taxonomy" id="39272"/>
    <lineage>
        <taxon>Eukaryota</taxon>
        <taxon>Metazoa</taxon>
        <taxon>Ecdysozoa</taxon>
        <taxon>Arthropoda</taxon>
        <taxon>Hexapoda</taxon>
        <taxon>Collembola</taxon>
        <taxon>Symphypleona</taxon>
        <taxon>Sminthuridae</taxon>
        <taxon>Allacma</taxon>
    </lineage>
</organism>
<dbReference type="InterPro" id="IPR017972">
    <property type="entry name" value="Cyt_P450_CS"/>
</dbReference>
<accession>A0A8J2KST4</accession>
<evidence type="ECO:0000313" key="5">
    <source>
        <dbReference type="EMBL" id="CAG7823112.1"/>
    </source>
</evidence>
<dbReference type="Pfam" id="PF00067">
    <property type="entry name" value="p450"/>
    <property type="match status" value="1"/>
</dbReference>
<proteinExistence type="inferred from homology"/>